<dbReference type="Proteomes" id="UP000191661">
    <property type="component" value="Unassembled WGS sequence"/>
</dbReference>
<reference evidence="1" key="1">
    <citation type="submission" date="2014-12" db="EMBL/GenBank/DDBJ databases">
        <title>Genome sequence of Methanobrevibacter arboriphilicus DH1, DSM1125.</title>
        <authorList>
            <person name="Poehlein A."/>
            <person name="Thauer R.K."/>
            <person name="Seedorf H."/>
            <person name="Daniel R."/>
        </authorList>
    </citation>
    <scope>NUCLEOTIDE SEQUENCE [LARGE SCALE GENOMIC DNA]</scope>
    <source>
        <strain evidence="1">DH1</strain>
    </source>
</reference>
<comment type="caution">
    <text evidence="1">The sequence shown here is derived from an EMBL/GenBank/DDBJ whole genome shotgun (WGS) entry which is preliminary data.</text>
</comment>
<name>A0A1V6N264_METAZ</name>
<gene>
    <name evidence="1" type="ORF">MBBAR_10c00750</name>
</gene>
<dbReference type="AlphaFoldDB" id="A0A1V6N264"/>
<organism evidence="1 2">
    <name type="scientific">Methanobrevibacter arboriphilus JCM 13429 = DSM 1125</name>
    <dbReference type="NCBI Taxonomy" id="1300164"/>
    <lineage>
        <taxon>Archaea</taxon>
        <taxon>Methanobacteriati</taxon>
        <taxon>Methanobacteriota</taxon>
        <taxon>Methanomada group</taxon>
        <taxon>Methanobacteria</taxon>
        <taxon>Methanobacteriales</taxon>
        <taxon>Methanobacteriaceae</taxon>
        <taxon>Methanobrevibacter</taxon>
    </lineage>
</organism>
<proteinExistence type="predicted"/>
<evidence type="ECO:0000313" key="2">
    <source>
        <dbReference type="Proteomes" id="UP000191661"/>
    </source>
</evidence>
<evidence type="ECO:0000313" key="1">
    <source>
        <dbReference type="EMBL" id="OQD58734.1"/>
    </source>
</evidence>
<protein>
    <submittedName>
        <fullName evidence="1">Uncharacterized protein</fullName>
    </submittedName>
</protein>
<dbReference type="EMBL" id="JXMW01000010">
    <property type="protein sequence ID" value="OQD58734.1"/>
    <property type="molecule type" value="Genomic_DNA"/>
</dbReference>
<accession>A0A1V6N264</accession>
<keyword evidence="2" id="KW-1185">Reference proteome</keyword>
<sequence length="137" mass="15558">MILLSKDCLKIDKELISLVEYKIGLPAEDVIEGYLKSLIYYDDEESRVIKDFVKTSQKLDKLKLKLVEQIKENNLNYDDKLLEKPLDALERIHESLGYVGRNQISSIAKVNHVKASLLEAICIEKGMEILSHGAGVK</sequence>